<dbReference type="InterPro" id="IPR007813">
    <property type="entry name" value="PilN"/>
</dbReference>
<dbReference type="InParanoid" id="A0A3M0CGU3"/>
<sequence>MNINTYGKGTRIPEGGGADDPAAPGLSPGLRRDCGQGPGAGFAAFLWRWTRPSPLVWRVEQAVRWLATNLDLRHTATGPKPKLAEVPAYETLTLELNLPLAALGTLEDRIALEIEDRTPFHMADIAGAYSLEAGQEGGTLVCRAAVAPLNRLARHAQDSHDGLMLDMGPGQLTMRLNGRRRTPHADAMRARRTRQAVMALMLAGLYQYGGTLVTDRVAREADVIAARTTQARTAAEEAAALKTRLDTLMSERRRAADLTARHPSMVALLADVTAAMPDGAWAREIRYDGTRVTLSGNAPSAADILERLSGMDGVDNVAFGAPVSIGGDGVERFTVAFTPAPGPAATEEERDG</sequence>
<evidence type="ECO:0000313" key="3">
    <source>
        <dbReference type="Proteomes" id="UP000271227"/>
    </source>
</evidence>
<proteinExistence type="predicted"/>
<evidence type="ECO:0000256" key="1">
    <source>
        <dbReference type="SAM" id="MobiDB-lite"/>
    </source>
</evidence>
<name>A0A3M0CGU3_9PROT</name>
<dbReference type="EMBL" id="REFR01000011">
    <property type="protein sequence ID" value="RMB08165.1"/>
    <property type="molecule type" value="Genomic_DNA"/>
</dbReference>
<dbReference type="Pfam" id="PF05137">
    <property type="entry name" value="PilN"/>
    <property type="match status" value="1"/>
</dbReference>
<protein>
    <submittedName>
        <fullName evidence="2">Tfp pilus assembly protein PilN</fullName>
    </submittedName>
</protein>
<keyword evidence="3" id="KW-1185">Reference proteome</keyword>
<dbReference type="Proteomes" id="UP000271227">
    <property type="component" value="Unassembled WGS sequence"/>
</dbReference>
<accession>A0A3M0CGU3</accession>
<reference evidence="2 3" key="1">
    <citation type="submission" date="2018-10" db="EMBL/GenBank/DDBJ databases">
        <title>Genomic Encyclopedia of Archaeal and Bacterial Type Strains, Phase II (KMG-II): from individual species to whole genera.</title>
        <authorList>
            <person name="Goeker M."/>
        </authorList>
    </citation>
    <scope>NUCLEOTIDE SEQUENCE [LARGE SCALE GENOMIC DNA]</scope>
    <source>
        <strain evidence="2 3">DSM 25217</strain>
    </source>
</reference>
<feature type="region of interest" description="Disordered" evidence="1">
    <location>
        <begin position="1"/>
        <end position="32"/>
    </location>
</feature>
<comment type="caution">
    <text evidence="2">The sequence shown here is derived from an EMBL/GenBank/DDBJ whole genome shotgun (WGS) entry which is preliminary data.</text>
</comment>
<organism evidence="2 3">
    <name type="scientific">Eilatimonas milleporae</name>
    <dbReference type="NCBI Taxonomy" id="911205"/>
    <lineage>
        <taxon>Bacteria</taxon>
        <taxon>Pseudomonadati</taxon>
        <taxon>Pseudomonadota</taxon>
        <taxon>Alphaproteobacteria</taxon>
        <taxon>Kordiimonadales</taxon>
        <taxon>Kordiimonadaceae</taxon>
        <taxon>Eilatimonas</taxon>
    </lineage>
</organism>
<gene>
    <name evidence="2" type="ORF">BXY39_2261</name>
</gene>
<evidence type="ECO:0000313" key="2">
    <source>
        <dbReference type="EMBL" id="RMB08165.1"/>
    </source>
</evidence>
<dbReference type="AlphaFoldDB" id="A0A3M0CGU3"/>